<gene>
    <name evidence="2" type="ORF">SAMN04488561_6198</name>
</gene>
<sequence>MAQIRNNRCVDSWCHQEMRRSARVSQVCRRVAGAGWRARRSRTFRSRRSVLARVGCWVGMARVWRRSGAGGADVVCGADVTAARRASRGSGGLGERRPRSAVPRVCRCLRVGWTHPVRGGACPRRRGTHAGPCGRRWTRACARSVAASRPTGQHGASVSGAASVSVPPRRLDPPGPGRGVPTATWTPAIGVYPGREAPHKRRAFSRPFGDAARRGRRRRQRRRGRCQPRRRARLRAGRRRPRGWGRWHRRGRPPTGWSPSRRR</sequence>
<evidence type="ECO:0000313" key="3">
    <source>
        <dbReference type="Proteomes" id="UP000181980"/>
    </source>
</evidence>
<evidence type="ECO:0000313" key="2">
    <source>
        <dbReference type="EMBL" id="SEF18055.1"/>
    </source>
</evidence>
<feature type="compositionally biased region" description="Basic residues" evidence="1">
    <location>
        <begin position="214"/>
        <end position="252"/>
    </location>
</feature>
<dbReference type="Proteomes" id="UP000181980">
    <property type="component" value="Unassembled WGS sequence"/>
</dbReference>
<feature type="compositionally biased region" description="Low complexity" evidence="1">
    <location>
        <begin position="155"/>
        <end position="168"/>
    </location>
</feature>
<dbReference type="AlphaFoldDB" id="A0A1H5PWD1"/>
<protein>
    <submittedName>
        <fullName evidence="2">Uncharacterized protein</fullName>
    </submittedName>
</protein>
<dbReference type="EMBL" id="FNUC01000004">
    <property type="protein sequence ID" value="SEF18055.1"/>
    <property type="molecule type" value="Genomic_DNA"/>
</dbReference>
<accession>A0A1H5PWD1</accession>
<evidence type="ECO:0000256" key="1">
    <source>
        <dbReference type="SAM" id="MobiDB-lite"/>
    </source>
</evidence>
<keyword evidence="3" id="KW-1185">Reference proteome</keyword>
<feature type="region of interest" description="Disordered" evidence="1">
    <location>
        <begin position="144"/>
        <end position="263"/>
    </location>
</feature>
<organism evidence="2 3">
    <name type="scientific">Jiangella alba</name>
    <dbReference type="NCBI Taxonomy" id="561176"/>
    <lineage>
        <taxon>Bacteria</taxon>
        <taxon>Bacillati</taxon>
        <taxon>Actinomycetota</taxon>
        <taxon>Actinomycetes</taxon>
        <taxon>Jiangellales</taxon>
        <taxon>Jiangellaceae</taxon>
        <taxon>Jiangella</taxon>
    </lineage>
</organism>
<name>A0A1H5PWD1_9ACTN</name>
<proteinExistence type="predicted"/>
<reference evidence="3" key="1">
    <citation type="submission" date="2016-10" db="EMBL/GenBank/DDBJ databases">
        <authorList>
            <person name="Varghese N."/>
            <person name="Submissions S."/>
        </authorList>
    </citation>
    <scope>NUCLEOTIDE SEQUENCE [LARGE SCALE GENOMIC DNA]</scope>
    <source>
        <strain evidence="3">DSM 45237</strain>
    </source>
</reference>